<dbReference type="Gene3D" id="3.40.50.1240">
    <property type="entry name" value="Phosphoglycerate mutase-like"/>
    <property type="match status" value="1"/>
</dbReference>
<keyword evidence="2" id="KW-1185">Reference proteome</keyword>
<proteinExistence type="predicted"/>
<evidence type="ECO:0000313" key="2">
    <source>
        <dbReference type="Proteomes" id="UP001367922"/>
    </source>
</evidence>
<name>A0ABU8FRG6_9BACI</name>
<dbReference type="CDD" id="cd07067">
    <property type="entry name" value="HP_PGM_like"/>
    <property type="match status" value="1"/>
</dbReference>
<dbReference type="InterPro" id="IPR050275">
    <property type="entry name" value="PGM_Phosphatase"/>
</dbReference>
<dbReference type="PANTHER" id="PTHR48100:SF59">
    <property type="entry name" value="ADENOSYLCOBALAMIN_ALPHA-RIBAZOLE PHOSPHATASE"/>
    <property type="match status" value="1"/>
</dbReference>
<dbReference type="Proteomes" id="UP001367922">
    <property type="component" value="Unassembled WGS sequence"/>
</dbReference>
<dbReference type="InterPro" id="IPR013078">
    <property type="entry name" value="His_Pase_superF_clade-1"/>
</dbReference>
<sequence>MYTYIYMVRHGESLKIEGDERTRGLTEKGRLDAYRVTELLKDEGVETFISSPYSRAVLTIENLAHFYGKEILVYENLRECMFSSEDKIISDKELYPLVKKMFSNPDFSLLGGESNTDCQSRSVAVLKDILKNFKGHKIVIGTHGLVMTLMMGYFDSQYGFEFLMQTSKPDVYRMKFNGKQLIDIKRLWIE</sequence>
<dbReference type="SUPFAM" id="SSF53254">
    <property type="entry name" value="Phosphoglycerate mutase-like"/>
    <property type="match status" value="1"/>
</dbReference>
<dbReference type="Pfam" id="PF00300">
    <property type="entry name" value="His_Phos_1"/>
    <property type="match status" value="1"/>
</dbReference>
<dbReference type="GO" id="GO:0016787">
    <property type="term" value="F:hydrolase activity"/>
    <property type="evidence" value="ECO:0007669"/>
    <property type="project" value="UniProtKB-KW"/>
</dbReference>
<accession>A0ABU8FRG6</accession>
<evidence type="ECO:0000313" key="1">
    <source>
        <dbReference type="EMBL" id="MEI4828590.1"/>
    </source>
</evidence>
<dbReference type="PANTHER" id="PTHR48100">
    <property type="entry name" value="BROAD-SPECIFICITY PHOSPHATASE YOR283W-RELATED"/>
    <property type="match status" value="1"/>
</dbReference>
<reference evidence="1 2" key="1">
    <citation type="submission" date="2024-01" db="EMBL/GenBank/DDBJ databases">
        <title>Seven novel Bacillus-like species.</title>
        <authorList>
            <person name="Liu G."/>
        </authorList>
    </citation>
    <scope>NUCLEOTIDE SEQUENCE [LARGE SCALE GENOMIC DNA]</scope>
    <source>
        <strain evidence="1 2">FJAT-53711</strain>
    </source>
</reference>
<protein>
    <submittedName>
        <fullName evidence="1">Histidine phosphatase family protein</fullName>
        <ecNumber evidence="1">3.1.3.-</ecNumber>
    </submittedName>
</protein>
<gene>
    <name evidence="1" type="ORF">WAX78_03865</name>
</gene>
<dbReference type="InterPro" id="IPR029033">
    <property type="entry name" value="His_PPase_superfam"/>
</dbReference>
<comment type="caution">
    <text evidence="1">The sequence shown here is derived from an EMBL/GenBank/DDBJ whole genome shotgun (WGS) entry which is preliminary data.</text>
</comment>
<dbReference type="EMBL" id="JBAWSV010000001">
    <property type="protein sequence ID" value="MEI4828590.1"/>
    <property type="molecule type" value="Genomic_DNA"/>
</dbReference>
<dbReference type="EC" id="3.1.3.-" evidence="1"/>
<keyword evidence="1" id="KW-0378">Hydrolase</keyword>
<dbReference type="RefSeq" id="WP_336480964.1">
    <property type="nucleotide sequence ID" value="NZ_JBAWSV010000001.1"/>
</dbReference>
<organism evidence="1 2">
    <name type="scientific">Bacillus yunxiaonensis</name>
    <dbReference type="NCBI Taxonomy" id="3127665"/>
    <lineage>
        <taxon>Bacteria</taxon>
        <taxon>Bacillati</taxon>
        <taxon>Bacillota</taxon>
        <taxon>Bacilli</taxon>
        <taxon>Bacillales</taxon>
        <taxon>Bacillaceae</taxon>
        <taxon>Bacillus</taxon>
    </lineage>
</organism>